<feature type="domain" description="M23ase beta-sheet core" evidence="3">
    <location>
        <begin position="319"/>
        <end position="413"/>
    </location>
</feature>
<feature type="compositionally biased region" description="Basic and acidic residues" evidence="1">
    <location>
        <begin position="192"/>
        <end position="205"/>
    </location>
</feature>
<evidence type="ECO:0000313" key="5">
    <source>
        <dbReference type="Proteomes" id="UP000502706"/>
    </source>
</evidence>
<evidence type="ECO:0000256" key="2">
    <source>
        <dbReference type="SAM" id="SignalP"/>
    </source>
</evidence>
<dbReference type="GO" id="GO:0004222">
    <property type="term" value="F:metalloendopeptidase activity"/>
    <property type="evidence" value="ECO:0007669"/>
    <property type="project" value="TreeGrafter"/>
</dbReference>
<feature type="region of interest" description="Disordered" evidence="1">
    <location>
        <begin position="192"/>
        <end position="215"/>
    </location>
</feature>
<dbReference type="Proteomes" id="UP000502706">
    <property type="component" value="Chromosome"/>
</dbReference>
<dbReference type="EMBL" id="CP045121">
    <property type="protein sequence ID" value="QIN77866.1"/>
    <property type="molecule type" value="Genomic_DNA"/>
</dbReference>
<evidence type="ECO:0000259" key="3">
    <source>
        <dbReference type="Pfam" id="PF01551"/>
    </source>
</evidence>
<protein>
    <submittedName>
        <fullName evidence="4">Peptidoglycan DD-metalloendopeptidase family protein</fullName>
    </submittedName>
</protein>
<feature type="chain" id="PRO_5038421846" evidence="2">
    <location>
        <begin position="36"/>
        <end position="468"/>
    </location>
</feature>
<evidence type="ECO:0000313" key="4">
    <source>
        <dbReference type="EMBL" id="QIN77866.1"/>
    </source>
</evidence>
<dbReference type="InterPro" id="IPR016047">
    <property type="entry name" value="M23ase_b-sheet_dom"/>
</dbReference>
<keyword evidence="5" id="KW-1185">Reference proteome</keyword>
<gene>
    <name evidence="4" type="ORF">GBA65_04300</name>
</gene>
<name>A0A6G8PUR3_9ACTN</name>
<proteinExistence type="predicted"/>
<dbReference type="InterPro" id="IPR011055">
    <property type="entry name" value="Dup_hybrid_motif"/>
</dbReference>
<dbReference type="PANTHER" id="PTHR21666:SF270">
    <property type="entry name" value="MUREIN HYDROLASE ACTIVATOR ENVC"/>
    <property type="match status" value="1"/>
</dbReference>
<dbReference type="CDD" id="cd12797">
    <property type="entry name" value="M23_peptidase"/>
    <property type="match status" value="1"/>
</dbReference>
<keyword evidence="2" id="KW-0732">Signal</keyword>
<dbReference type="SUPFAM" id="SSF51261">
    <property type="entry name" value="Duplicated hybrid motif"/>
    <property type="match status" value="1"/>
</dbReference>
<dbReference type="AlphaFoldDB" id="A0A6G8PUR3"/>
<feature type="signal peptide" evidence="2">
    <location>
        <begin position="1"/>
        <end position="35"/>
    </location>
</feature>
<sequence length="468" mass="49662">MNTRGRARTPGRYACAMLAAALMALLMIGAASREAAGEPGGTERARDAAVGASVSHPAGWHVEHERYSYDGTYGYTLWRPDSGAEEDHGGTPAARVARVYDVGAGGVDERVRARISAHPDLKIERKDVAVGEEGLRGVALGPIPGSTPSVEVYAEENGSVYQINLYGETLNAEDEKLLSSLRFERPSKSIDSLGLKDGKKAESHYGRGNPEPSKRELEARRAAAAGTTDAPSASTFGAAALAASSVPVYGESQIEEGCWRSASTFFYQTQHGYGANRSANGIATGFTVLGRPNYWGQYTHGSLGYGRCASTYYTNDKFAIDYPLDRGDYVFSPFSGGTVTFAGRNTSHANYGIFVVIRSSNGKYVSMSAHLDSLAAGIRPGAAVTADTVIGYAGDTGDPSIPVGEPHLHQAFYRYPGFKTDGSPYGGQGLQAIYHHYVGTAAGTGPGVYQFGWSKTSTQLTQGDRISN</sequence>
<evidence type="ECO:0000256" key="1">
    <source>
        <dbReference type="SAM" id="MobiDB-lite"/>
    </source>
</evidence>
<dbReference type="RefSeq" id="WP_166395545.1">
    <property type="nucleotide sequence ID" value="NZ_CP045121.1"/>
</dbReference>
<accession>A0A6G8PUR3</accession>
<dbReference type="KEGG" id="rmar:GBA65_04300"/>
<dbReference type="PANTHER" id="PTHR21666">
    <property type="entry name" value="PEPTIDASE-RELATED"/>
    <property type="match status" value="1"/>
</dbReference>
<reference evidence="4 5" key="1">
    <citation type="submission" date="2019-10" db="EMBL/GenBank/DDBJ databases">
        <title>Rubrobacter sp nov SCSIO 52915 isolated from a deep-sea sediment in the South China Sea.</title>
        <authorList>
            <person name="Chen R.W."/>
        </authorList>
    </citation>
    <scope>NUCLEOTIDE SEQUENCE [LARGE SCALE GENOMIC DNA]</scope>
    <source>
        <strain evidence="4 5">SCSIO 52915</strain>
    </source>
</reference>
<organism evidence="4 5">
    <name type="scientific">Rubrobacter marinus</name>
    <dbReference type="NCBI Taxonomy" id="2653852"/>
    <lineage>
        <taxon>Bacteria</taxon>
        <taxon>Bacillati</taxon>
        <taxon>Actinomycetota</taxon>
        <taxon>Rubrobacteria</taxon>
        <taxon>Rubrobacterales</taxon>
        <taxon>Rubrobacteraceae</taxon>
        <taxon>Rubrobacter</taxon>
    </lineage>
</organism>
<dbReference type="Gene3D" id="2.70.70.10">
    <property type="entry name" value="Glucose Permease (Domain IIA)"/>
    <property type="match status" value="1"/>
</dbReference>
<dbReference type="InterPro" id="IPR050570">
    <property type="entry name" value="Cell_wall_metabolism_enzyme"/>
</dbReference>
<dbReference type="Pfam" id="PF01551">
    <property type="entry name" value="Peptidase_M23"/>
    <property type="match status" value="1"/>
</dbReference>